<dbReference type="Proteomes" id="UP001287356">
    <property type="component" value="Unassembled WGS sequence"/>
</dbReference>
<evidence type="ECO:0000256" key="2">
    <source>
        <dbReference type="SAM" id="MobiDB-lite"/>
    </source>
</evidence>
<reference evidence="4" key="1">
    <citation type="journal article" date="2023" name="Mol. Phylogenet. Evol.">
        <title>Genome-scale phylogeny and comparative genomics of the fungal order Sordariales.</title>
        <authorList>
            <person name="Hensen N."/>
            <person name="Bonometti L."/>
            <person name="Westerberg I."/>
            <person name="Brannstrom I.O."/>
            <person name="Guillou S."/>
            <person name="Cros-Aarteil S."/>
            <person name="Calhoun S."/>
            <person name="Haridas S."/>
            <person name="Kuo A."/>
            <person name="Mondo S."/>
            <person name="Pangilinan J."/>
            <person name="Riley R."/>
            <person name="LaButti K."/>
            <person name="Andreopoulos B."/>
            <person name="Lipzen A."/>
            <person name="Chen C."/>
            <person name="Yan M."/>
            <person name="Daum C."/>
            <person name="Ng V."/>
            <person name="Clum A."/>
            <person name="Steindorff A."/>
            <person name="Ohm R.A."/>
            <person name="Martin F."/>
            <person name="Silar P."/>
            <person name="Natvig D.O."/>
            <person name="Lalanne C."/>
            <person name="Gautier V."/>
            <person name="Ament-Velasquez S.L."/>
            <person name="Kruys A."/>
            <person name="Hutchinson M.I."/>
            <person name="Powell A.J."/>
            <person name="Barry K."/>
            <person name="Miller A.N."/>
            <person name="Grigoriev I.V."/>
            <person name="Debuchy R."/>
            <person name="Gladieux P."/>
            <person name="Hiltunen Thoren M."/>
            <person name="Johannesson H."/>
        </authorList>
    </citation>
    <scope>NUCLEOTIDE SEQUENCE</scope>
    <source>
        <strain evidence="4">CBS 958.72</strain>
    </source>
</reference>
<evidence type="ECO:0000259" key="3">
    <source>
        <dbReference type="Pfam" id="PF24883"/>
    </source>
</evidence>
<dbReference type="SUPFAM" id="SSF52540">
    <property type="entry name" value="P-loop containing nucleoside triphosphate hydrolases"/>
    <property type="match status" value="1"/>
</dbReference>
<evidence type="ECO:0000313" key="5">
    <source>
        <dbReference type="Proteomes" id="UP001287356"/>
    </source>
</evidence>
<dbReference type="Pfam" id="PF24883">
    <property type="entry name" value="NPHP3_N"/>
    <property type="match status" value="1"/>
</dbReference>
<dbReference type="EMBL" id="JAULSN010000003">
    <property type="protein sequence ID" value="KAK3376065.1"/>
    <property type="molecule type" value="Genomic_DNA"/>
</dbReference>
<evidence type="ECO:0000256" key="1">
    <source>
        <dbReference type="ARBA" id="ARBA00022737"/>
    </source>
</evidence>
<feature type="region of interest" description="Disordered" evidence="2">
    <location>
        <begin position="996"/>
        <end position="1069"/>
    </location>
</feature>
<feature type="domain" description="Nephrocystin 3-like N-terminal" evidence="3">
    <location>
        <begin position="404"/>
        <end position="586"/>
    </location>
</feature>
<comment type="caution">
    <text evidence="4">The sequence shown here is derived from an EMBL/GenBank/DDBJ whole genome shotgun (WGS) entry which is preliminary data.</text>
</comment>
<feature type="compositionally biased region" description="Low complexity" evidence="2">
    <location>
        <begin position="1019"/>
        <end position="1032"/>
    </location>
</feature>
<dbReference type="Gene3D" id="3.40.50.300">
    <property type="entry name" value="P-loop containing nucleotide triphosphate hydrolases"/>
    <property type="match status" value="1"/>
</dbReference>
<dbReference type="InterPro" id="IPR027417">
    <property type="entry name" value="P-loop_NTPase"/>
</dbReference>
<dbReference type="InterPro" id="IPR029058">
    <property type="entry name" value="AB_hydrolase_fold"/>
</dbReference>
<dbReference type="AlphaFoldDB" id="A0AAE0NAC1"/>
<dbReference type="Gene3D" id="3.40.50.1820">
    <property type="entry name" value="alpha/beta hydrolase"/>
    <property type="match status" value="1"/>
</dbReference>
<gene>
    <name evidence="4" type="ORF">B0T24DRAFT_591752</name>
</gene>
<accession>A0AAE0NAC1</accession>
<dbReference type="SUPFAM" id="SSF53474">
    <property type="entry name" value="alpha/beta-Hydrolases"/>
    <property type="match status" value="1"/>
</dbReference>
<evidence type="ECO:0000313" key="4">
    <source>
        <dbReference type="EMBL" id="KAK3376065.1"/>
    </source>
</evidence>
<dbReference type="PANTHER" id="PTHR10039:SF5">
    <property type="entry name" value="NACHT DOMAIN-CONTAINING PROTEIN"/>
    <property type="match status" value="1"/>
</dbReference>
<proteinExistence type="predicted"/>
<protein>
    <recommendedName>
        <fullName evidence="3">Nephrocystin 3-like N-terminal domain-containing protein</fullName>
    </recommendedName>
</protein>
<sequence length="1094" mass="122664">MKAKEDAIKSVGLSLLYEPDEPTDPVLDIVLIHGIGGHPVRTWKCQGPVRQIPTTPSSTINLSSFRKRLRKTAPTAQLRRSNSEPLLVLENNRSTGRTRNVLRKNSLKSTSRLKLTDFATEAGEKAHQGKTEVFWPVDLLPATCPNVRVYTWGYHTLVVDKKPLSLQNGIFSHAGELLVELASNRAALGDAARPIVFITHSTGGILLKEALRLSELERDGPLKEILSSTSAVMFLGAPHRATEHSTMADAIKSMASITLRVDSNDFVLQELSGANSPEAELGRQTFVRLWNDYNFKVKTFQESVVTSYRFLDLRAEATVRRLGSFIGDPRESAETIGSSHADMCKFGSSDDPGYRALASSLVRFITNEEDQRHTLNTKETECLAALVRPHFAFSETHPATSYPGTCLWLYDLNDFQAWHHRIGSNKNKILWIRGESGCGKTILLRSLRMRLERQWAGAGSSFIWSSAEGYDTNSIFFPGTSRPQHEINPANVYRNVLAQLFLQDPHLRKALLTLYNQPRDDPQTLDDALVVSFFADDYIDRRVETPTRRTFIFVDVADDADSAYVEELICRLAQLARNSDFSICVASAYHPELEELSSVSIVMHLRNTDDILRYVNLNLVAEWEERNRTVVRIGQKACGIFLWAEIVVNILNAAIMEGASQEIIEDTLEEVPGDLHGLYEWMLATLNDTEKAEALILFQWVILAAEPMRLNDLFVAVRLTETSPFKSFDELGPFMALHVGLPISMRELRQLRNSEITSDTPYQFHRWLRARSIGLLELKSDNRQVVVNEPLGLQRVQPIHSSVRSFFLSGRGFACLAEGCTSLPPTLSTEDFIDISHYSLLRACLTYLNMRDFEHLGGQGNTNHHHHHHQQQNQQLSPLSIPESPFRQKNVFDQRNLVMSSYPFLQYAVDNLLFHMLSPRFFRYFLPQRELFLALSANRFRLWRRWSSLLGTADPAAILAKHHGAAAAAAALLSPVFGARYRLERVFRKLGRVSSSSRAANSGGGAASLMSPITPIGPASPKTPKSASSDKALWTPQTPKFRLPSKLRPPKLSLPVPSARSPMKSPVKNRSRIPLRPAMQGRLDLRGVSLGLAV</sequence>
<keyword evidence="5" id="KW-1185">Reference proteome</keyword>
<organism evidence="4 5">
    <name type="scientific">Lasiosphaeria ovina</name>
    <dbReference type="NCBI Taxonomy" id="92902"/>
    <lineage>
        <taxon>Eukaryota</taxon>
        <taxon>Fungi</taxon>
        <taxon>Dikarya</taxon>
        <taxon>Ascomycota</taxon>
        <taxon>Pezizomycotina</taxon>
        <taxon>Sordariomycetes</taxon>
        <taxon>Sordariomycetidae</taxon>
        <taxon>Sordariales</taxon>
        <taxon>Lasiosphaeriaceae</taxon>
        <taxon>Lasiosphaeria</taxon>
    </lineage>
</organism>
<reference evidence="4" key="2">
    <citation type="submission" date="2023-06" db="EMBL/GenBank/DDBJ databases">
        <authorList>
            <consortium name="Lawrence Berkeley National Laboratory"/>
            <person name="Haridas S."/>
            <person name="Hensen N."/>
            <person name="Bonometti L."/>
            <person name="Westerberg I."/>
            <person name="Brannstrom I.O."/>
            <person name="Guillou S."/>
            <person name="Cros-Aarteil S."/>
            <person name="Calhoun S."/>
            <person name="Kuo A."/>
            <person name="Mondo S."/>
            <person name="Pangilinan J."/>
            <person name="Riley R."/>
            <person name="Labutti K."/>
            <person name="Andreopoulos B."/>
            <person name="Lipzen A."/>
            <person name="Chen C."/>
            <person name="Yanf M."/>
            <person name="Daum C."/>
            <person name="Ng V."/>
            <person name="Clum A."/>
            <person name="Steindorff A."/>
            <person name="Ohm R."/>
            <person name="Martin F."/>
            <person name="Silar P."/>
            <person name="Natvig D."/>
            <person name="Lalanne C."/>
            <person name="Gautier V."/>
            <person name="Ament-Velasquez S.L."/>
            <person name="Kruys A."/>
            <person name="Hutchinson M.I."/>
            <person name="Powell A.J."/>
            <person name="Barry K."/>
            <person name="Miller A.N."/>
            <person name="Grigoriev I.V."/>
            <person name="Debuchy R."/>
            <person name="Gladieux P."/>
            <person name="Thoren M.H."/>
            <person name="Johannesson H."/>
        </authorList>
    </citation>
    <scope>NUCLEOTIDE SEQUENCE</scope>
    <source>
        <strain evidence="4">CBS 958.72</strain>
    </source>
</reference>
<keyword evidence="1" id="KW-0677">Repeat</keyword>
<name>A0AAE0NAC1_9PEZI</name>
<dbReference type="InterPro" id="IPR056884">
    <property type="entry name" value="NPHP3-like_N"/>
</dbReference>
<dbReference type="PANTHER" id="PTHR10039">
    <property type="entry name" value="AMELOGENIN"/>
    <property type="match status" value="1"/>
</dbReference>